<evidence type="ECO:0000256" key="3">
    <source>
        <dbReference type="ARBA" id="ARBA00022737"/>
    </source>
</evidence>
<evidence type="ECO:0000256" key="4">
    <source>
        <dbReference type="SAM" id="MobiDB-lite"/>
    </source>
</evidence>
<feature type="signal peptide" evidence="6">
    <location>
        <begin position="1"/>
        <end position="17"/>
    </location>
</feature>
<keyword evidence="2 6" id="KW-0732">Signal</keyword>
<dbReference type="PRINTS" id="PR00019">
    <property type="entry name" value="LEURICHRPT"/>
</dbReference>
<evidence type="ECO:0000256" key="5">
    <source>
        <dbReference type="SAM" id="Phobius"/>
    </source>
</evidence>
<feature type="transmembrane region" description="Helical" evidence="5">
    <location>
        <begin position="726"/>
        <end position="751"/>
    </location>
</feature>
<dbReference type="InterPro" id="IPR001611">
    <property type="entry name" value="Leu-rich_rpt"/>
</dbReference>
<dbReference type="FunFam" id="3.80.10.10:FF:001164">
    <property type="entry name" value="GH01279p"/>
    <property type="match status" value="1"/>
</dbReference>
<proteinExistence type="predicted"/>
<dbReference type="SMART" id="SM00369">
    <property type="entry name" value="LRR_TYP"/>
    <property type="match status" value="11"/>
</dbReference>
<dbReference type="PANTHER" id="PTHR24369:SF210">
    <property type="entry name" value="CHAOPTIN-RELATED"/>
    <property type="match status" value="1"/>
</dbReference>
<feature type="region of interest" description="Disordered" evidence="4">
    <location>
        <begin position="681"/>
        <end position="713"/>
    </location>
</feature>
<keyword evidence="5" id="KW-1133">Transmembrane helix</keyword>
<dbReference type="GO" id="GO:0005886">
    <property type="term" value="C:plasma membrane"/>
    <property type="evidence" value="ECO:0007669"/>
    <property type="project" value="TreeGrafter"/>
</dbReference>
<feature type="compositionally biased region" description="Basic and acidic residues" evidence="4">
    <location>
        <begin position="685"/>
        <end position="701"/>
    </location>
</feature>
<accession>A0A9N9SNQ0</accession>
<evidence type="ECO:0000256" key="6">
    <source>
        <dbReference type="SAM" id="SignalP"/>
    </source>
</evidence>
<dbReference type="Pfam" id="PF13855">
    <property type="entry name" value="LRR_8"/>
    <property type="match status" value="4"/>
</dbReference>
<dbReference type="Proteomes" id="UP001153737">
    <property type="component" value="Chromosome 7"/>
</dbReference>
<keyword evidence="3" id="KW-0677">Repeat</keyword>
<evidence type="ECO:0000256" key="2">
    <source>
        <dbReference type="ARBA" id="ARBA00022729"/>
    </source>
</evidence>
<dbReference type="InterPro" id="IPR032675">
    <property type="entry name" value="LRR_dom_sf"/>
</dbReference>
<keyword evidence="1" id="KW-0433">Leucine-rich repeat</keyword>
<keyword evidence="5" id="KW-0812">Transmembrane</keyword>
<evidence type="ECO:0000313" key="8">
    <source>
        <dbReference type="Proteomes" id="UP001153737"/>
    </source>
</evidence>
<reference evidence="7" key="1">
    <citation type="submission" date="2022-01" db="EMBL/GenBank/DDBJ databases">
        <authorList>
            <person name="King R."/>
        </authorList>
    </citation>
    <scope>NUCLEOTIDE SEQUENCE</scope>
</reference>
<dbReference type="InterPro" id="IPR003591">
    <property type="entry name" value="Leu-rich_rpt_typical-subtyp"/>
</dbReference>
<dbReference type="EMBL" id="OU896713">
    <property type="protein sequence ID" value="CAG9823959.1"/>
    <property type="molecule type" value="Genomic_DNA"/>
</dbReference>
<dbReference type="SUPFAM" id="SSF52058">
    <property type="entry name" value="L domain-like"/>
    <property type="match status" value="2"/>
</dbReference>
<evidence type="ECO:0000256" key="1">
    <source>
        <dbReference type="ARBA" id="ARBA00022614"/>
    </source>
</evidence>
<name>A0A9N9SNQ0_PHACE</name>
<feature type="chain" id="PRO_5040176706" evidence="6">
    <location>
        <begin position="18"/>
        <end position="777"/>
    </location>
</feature>
<dbReference type="AlphaFoldDB" id="A0A9N9SNQ0"/>
<dbReference type="InterPro" id="IPR050541">
    <property type="entry name" value="LRR_TM_domain-containing"/>
</dbReference>
<keyword evidence="8" id="KW-1185">Reference proteome</keyword>
<dbReference type="Gene3D" id="3.80.10.10">
    <property type="entry name" value="Ribonuclease Inhibitor"/>
    <property type="match status" value="4"/>
</dbReference>
<keyword evidence="5" id="KW-0472">Membrane</keyword>
<dbReference type="OrthoDB" id="28057at2759"/>
<protein>
    <submittedName>
        <fullName evidence="7">Uncharacterized protein</fullName>
    </submittedName>
</protein>
<organism evidence="7 8">
    <name type="scientific">Phaedon cochleariae</name>
    <name type="common">Mustard beetle</name>
    <dbReference type="NCBI Taxonomy" id="80249"/>
    <lineage>
        <taxon>Eukaryota</taxon>
        <taxon>Metazoa</taxon>
        <taxon>Ecdysozoa</taxon>
        <taxon>Arthropoda</taxon>
        <taxon>Hexapoda</taxon>
        <taxon>Insecta</taxon>
        <taxon>Pterygota</taxon>
        <taxon>Neoptera</taxon>
        <taxon>Endopterygota</taxon>
        <taxon>Coleoptera</taxon>
        <taxon>Polyphaga</taxon>
        <taxon>Cucujiformia</taxon>
        <taxon>Chrysomeloidea</taxon>
        <taxon>Chrysomelidae</taxon>
        <taxon>Chrysomelinae</taxon>
        <taxon>Chrysomelini</taxon>
        <taxon>Phaedon</taxon>
    </lineage>
</organism>
<evidence type="ECO:0000313" key="7">
    <source>
        <dbReference type="EMBL" id="CAG9823959.1"/>
    </source>
</evidence>
<dbReference type="PANTHER" id="PTHR24369">
    <property type="entry name" value="ANTIGEN BSP, PUTATIVE-RELATED"/>
    <property type="match status" value="1"/>
</dbReference>
<dbReference type="PROSITE" id="PS51450">
    <property type="entry name" value="LRR"/>
    <property type="match status" value="2"/>
</dbReference>
<reference evidence="7" key="2">
    <citation type="submission" date="2022-10" db="EMBL/GenBank/DDBJ databases">
        <authorList>
            <consortium name="ENA_rothamsted_submissions"/>
            <consortium name="culmorum"/>
            <person name="King R."/>
        </authorList>
    </citation>
    <scope>NUCLEOTIDE SEQUENCE</scope>
</reference>
<sequence length="777" mass="85779">MLYLVIILTLFIDGSKETCPTICQCNYHSTDDPTLRYTSIRCHSYTDNITSLFENTTRQLEISNIDDESFSALLSDITDLKSELPFLSDLTISSSELIHMNASAETSKWIRSLTLIDNELRDLPGLFTNLSALETLDLSRNGMNTIETESFRTLRALIILNISSNGLESISDDGLNGLRNLKCLDLSKNNLTLLADSSFHDLSSLQYLNLSNNHLRVLNDTSFVGLVQLQQLDLSWNILSQVDPGSLQLPCLTRLLLTGNTQLGKARDAAVLVGTGRKLQTVDAARTGLKQVPAALTPSIRSLRLADNGIRSVNCGDLDSYPLLQLLDLTGNELDAVEEDALGRLESLAVLYLTDNNICEVPRSLPENLKALHLEHNEIEKVSCRDLQGLADLEVLALSDNKISMIEEGAFGQSVSLASLDLSRNPLVILPPGSLTGPRALQVLRLSFMRVVSPSGDNNFPLSTPDRLVTLDLSDSPGLARQLLADTATLAASKQLQELDVSGTNLESVRSDLLHFLPQLRTLHIKRNRLNCSQLHWLGTWLRRLDEHEYRDVLCASPPQMWGIPLIDIQVEESTTVDDVTKSPQVAERRSWKTISKRIVAVPQQNDLFKNKAVQASNMVDKMLNGINETGKVTITETSTPLELGELSTQNANETVRSNRAHQLGLPSRDLFIAHEEETFNDPVGAEKRNGESKTASERSIDLAPQEDVPAGEMSKYTNDKGSDRLLLHPGLLILAVGVAVAVACVATLAVRFVRNRRSYRQEDIEVTSLPTISDLW</sequence>
<gene>
    <name evidence="7" type="ORF">PHAECO_LOCUS10775</name>
</gene>